<dbReference type="OrthoDB" id="5951715at2"/>
<dbReference type="Proteomes" id="UP000321933">
    <property type="component" value="Unassembled WGS sequence"/>
</dbReference>
<dbReference type="AlphaFoldDB" id="A0A5C8ZNM6"/>
<dbReference type="RefSeq" id="WP_148066026.1">
    <property type="nucleotide sequence ID" value="NZ_VRYZ01000012.1"/>
</dbReference>
<organism evidence="1 2">
    <name type="scientific">Parahaliea aestuarii</name>
    <dbReference type="NCBI Taxonomy" id="1852021"/>
    <lineage>
        <taxon>Bacteria</taxon>
        <taxon>Pseudomonadati</taxon>
        <taxon>Pseudomonadota</taxon>
        <taxon>Gammaproteobacteria</taxon>
        <taxon>Cellvibrionales</taxon>
        <taxon>Halieaceae</taxon>
        <taxon>Parahaliea</taxon>
    </lineage>
</organism>
<reference evidence="1 2" key="1">
    <citation type="submission" date="2019-08" db="EMBL/GenBank/DDBJ databases">
        <title>Parahaliea maris sp. nov., isolated from the surface seawater.</title>
        <authorList>
            <person name="Liu Y."/>
        </authorList>
    </citation>
    <scope>NUCLEOTIDE SEQUENCE [LARGE SCALE GENOMIC DNA]</scope>
    <source>
        <strain evidence="1 2">S2-26</strain>
    </source>
</reference>
<evidence type="ECO:0000313" key="2">
    <source>
        <dbReference type="Proteomes" id="UP000321933"/>
    </source>
</evidence>
<proteinExistence type="predicted"/>
<protein>
    <submittedName>
        <fullName evidence="1">Uncharacterized protein</fullName>
    </submittedName>
</protein>
<keyword evidence="2" id="KW-1185">Reference proteome</keyword>
<comment type="caution">
    <text evidence="1">The sequence shown here is derived from an EMBL/GenBank/DDBJ whole genome shotgun (WGS) entry which is preliminary data.</text>
</comment>
<accession>A0A5C8ZNM6</accession>
<evidence type="ECO:0000313" key="1">
    <source>
        <dbReference type="EMBL" id="TXS88981.1"/>
    </source>
</evidence>
<sequence>MAQDASALTLDYKVQLYGGDWEPMKYTVPLEALPCRYGGERQYFHCPNRQCARRCEVLYSYGQYFLCRHCCGYLYPSQKGDRLDKLLEAKRKIGARIFEDWDGVDGWCKRKGMHWRTFEGQFRRYRQLEDAWQGEFYHRARGLLGEGVRL</sequence>
<gene>
    <name evidence="1" type="ORF">FVW59_19305</name>
</gene>
<dbReference type="EMBL" id="VRYZ01000012">
    <property type="protein sequence ID" value="TXS88981.1"/>
    <property type="molecule type" value="Genomic_DNA"/>
</dbReference>
<name>A0A5C8ZNM6_9GAMM</name>